<dbReference type="PANTHER" id="PTHR30146">
    <property type="entry name" value="LACI-RELATED TRANSCRIPTIONAL REPRESSOR"/>
    <property type="match status" value="1"/>
</dbReference>
<evidence type="ECO:0000256" key="3">
    <source>
        <dbReference type="ARBA" id="ARBA00023163"/>
    </source>
</evidence>
<dbReference type="GO" id="GO:0003700">
    <property type="term" value="F:DNA-binding transcription factor activity"/>
    <property type="evidence" value="ECO:0007669"/>
    <property type="project" value="TreeGrafter"/>
</dbReference>
<gene>
    <name evidence="5" type="ORF">BJY26_001794</name>
</gene>
<evidence type="ECO:0000259" key="4">
    <source>
        <dbReference type="PROSITE" id="PS50932"/>
    </source>
</evidence>
<dbReference type="InterPro" id="IPR046335">
    <property type="entry name" value="LacI/GalR-like_sensor"/>
</dbReference>
<evidence type="ECO:0000256" key="1">
    <source>
        <dbReference type="ARBA" id="ARBA00023015"/>
    </source>
</evidence>
<dbReference type="SMART" id="SM00354">
    <property type="entry name" value="HTH_LACI"/>
    <property type="match status" value="1"/>
</dbReference>
<name>A0A7Z0IH18_9MICO</name>
<dbReference type="InterPro" id="IPR028082">
    <property type="entry name" value="Peripla_BP_I"/>
</dbReference>
<dbReference type="Proteomes" id="UP000539111">
    <property type="component" value="Unassembled WGS sequence"/>
</dbReference>
<reference evidence="5 6" key="1">
    <citation type="submission" date="2020-07" db="EMBL/GenBank/DDBJ databases">
        <title>Sequencing the genomes of 1000 actinobacteria strains.</title>
        <authorList>
            <person name="Klenk H.-P."/>
        </authorList>
    </citation>
    <scope>NUCLEOTIDE SEQUENCE [LARGE SCALE GENOMIC DNA]</scope>
    <source>
        <strain evidence="5 6">DSM 26341</strain>
    </source>
</reference>
<dbReference type="InterPro" id="IPR000843">
    <property type="entry name" value="HTH_LacI"/>
</dbReference>
<dbReference type="PROSITE" id="PS00356">
    <property type="entry name" value="HTH_LACI_1"/>
    <property type="match status" value="1"/>
</dbReference>
<accession>A0A7Z0IH18</accession>
<dbReference type="AlphaFoldDB" id="A0A7Z0IH18"/>
<dbReference type="RefSeq" id="WP_179427490.1">
    <property type="nucleotide sequence ID" value="NZ_JACBZP010000001.1"/>
</dbReference>
<dbReference type="Gene3D" id="1.10.260.40">
    <property type="entry name" value="lambda repressor-like DNA-binding domains"/>
    <property type="match status" value="1"/>
</dbReference>
<dbReference type="Pfam" id="PF13377">
    <property type="entry name" value="Peripla_BP_3"/>
    <property type="match status" value="1"/>
</dbReference>
<dbReference type="Gene3D" id="3.40.50.2300">
    <property type="match status" value="2"/>
</dbReference>
<dbReference type="CDD" id="cd01392">
    <property type="entry name" value="HTH_LacI"/>
    <property type="match status" value="1"/>
</dbReference>
<proteinExistence type="predicted"/>
<dbReference type="InterPro" id="IPR010982">
    <property type="entry name" value="Lambda_DNA-bd_dom_sf"/>
</dbReference>
<evidence type="ECO:0000313" key="6">
    <source>
        <dbReference type="Proteomes" id="UP000539111"/>
    </source>
</evidence>
<comment type="caution">
    <text evidence="5">The sequence shown here is derived from an EMBL/GenBank/DDBJ whole genome shotgun (WGS) entry which is preliminary data.</text>
</comment>
<dbReference type="PROSITE" id="PS50932">
    <property type="entry name" value="HTH_LACI_2"/>
    <property type="match status" value="1"/>
</dbReference>
<protein>
    <submittedName>
        <fullName evidence="5">LacI family transcriptional regulator</fullName>
    </submittedName>
</protein>
<keyword evidence="6" id="KW-1185">Reference proteome</keyword>
<dbReference type="GO" id="GO:0000976">
    <property type="term" value="F:transcription cis-regulatory region binding"/>
    <property type="evidence" value="ECO:0007669"/>
    <property type="project" value="TreeGrafter"/>
</dbReference>
<dbReference type="SUPFAM" id="SSF53822">
    <property type="entry name" value="Periplasmic binding protein-like I"/>
    <property type="match status" value="1"/>
</dbReference>
<dbReference type="CDD" id="cd06267">
    <property type="entry name" value="PBP1_LacI_sugar_binding-like"/>
    <property type="match status" value="1"/>
</dbReference>
<dbReference type="PANTHER" id="PTHR30146:SF145">
    <property type="entry name" value="RIBOSE OPERON REPRESSOR"/>
    <property type="match status" value="1"/>
</dbReference>
<dbReference type="Pfam" id="PF00356">
    <property type="entry name" value="LacI"/>
    <property type="match status" value="1"/>
</dbReference>
<organism evidence="5 6">
    <name type="scientific">Spelaeicoccus albus</name>
    <dbReference type="NCBI Taxonomy" id="1280376"/>
    <lineage>
        <taxon>Bacteria</taxon>
        <taxon>Bacillati</taxon>
        <taxon>Actinomycetota</taxon>
        <taxon>Actinomycetes</taxon>
        <taxon>Micrococcales</taxon>
        <taxon>Brevibacteriaceae</taxon>
        <taxon>Spelaeicoccus</taxon>
    </lineage>
</organism>
<dbReference type="EMBL" id="JACBZP010000001">
    <property type="protein sequence ID" value="NYI67488.1"/>
    <property type="molecule type" value="Genomic_DNA"/>
</dbReference>
<evidence type="ECO:0000313" key="5">
    <source>
        <dbReference type="EMBL" id="NYI67488.1"/>
    </source>
</evidence>
<keyword evidence="2" id="KW-0238">DNA-binding</keyword>
<sequence>MSETQAAPTIDDVATEAGVSRSTVSRALGGYGQVSAKAREKVLDAAQRLDYRVNQIARSTRTGRSEALGLVVADVGERFFSAVARGVSDVAHAAGYQVIIANTDDDAEVESEAFKVLQQGRVDGLVVAPAQNGASASLFTAQSVHVPIVTIDRRIADTTVDSIVFDSVHAAFEAVSHLTVAGHRNIAIITGSSAHLHQPEGSEVITPGTERIRGYVDALNSVGIDVYPPNVLRNSREFDEVAADVAQLLSHRNRPTALFATDEQHALGTLMGVQQAGLSVPEDVSVVAIDDPEWASVVRPGLSVVAQPSQEVGELAAKRLLARLSGGVTPENFVMDYRWIPRGSIARPPG</sequence>
<evidence type="ECO:0000256" key="2">
    <source>
        <dbReference type="ARBA" id="ARBA00023125"/>
    </source>
</evidence>
<dbReference type="SUPFAM" id="SSF47413">
    <property type="entry name" value="lambda repressor-like DNA-binding domains"/>
    <property type="match status" value="1"/>
</dbReference>
<keyword evidence="1" id="KW-0805">Transcription regulation</keyword>
<keyword evidence="3" id="KW-0804">Transcription</keyword>
<feature type="domain" description="HTH lacI-type" evidence="4">
    <location>
        <begin position="8"/>
        <end position="62"/>
    </location>
</feature>